<sequence length="342" mass="35113">MPDSYLGEIRVFGGSFAPAGWAMCDGSLVSISANAALFQLLGTTYGGDGTSSFALPDLRGRAPVHMGQGSGLSPRALGERGGAEAVVLQTAHLPAHSHAALADDTVGNQSEPYQGTWAPSALGQFSASSPSASMHPAAIAPSGDGFPHENMPPFLVLNFIISLAGAYPSPDRVELFEQYGGELRAFGFGFAPAGWALCNGQLLAIAGNEALFGVLGTRYGGDGTTTFALPDLQGRMPMQAGAGVAQGASGGEEGHALTINELPSHTHMPQGSMNYAEDDSPANGVWANQDAFAAYSKRTPDAAMSTNAIASTGSNQPHENMSPFQVVNYCIALQGVPPSQAA</sequence>
<evidence type="ECO:0000313" key="3">
    <source>
        <dbReference type="Proteomes" id="UP000050509"/>
    </source>
</evidence>
<dbReference type="AlphaFoldDB" id="A0A0P9DVX3"/>
<name>A0A0P9DVX3_9CHLR</name>
<comment type="caution">
    <text evidence="2">The sequence shown here is derived from an EMBL/GenBank/DDBJ whole genome shotgun (WGS) entry which is preliminary data.</text>
</comment>
<accession>A0A0P9DVX3</accession>
<dbReference type="PATRIC" id="fig|186479.3.peg.10563"/>
<protein>
    <recommendedName>
        <fullName evidence="1">Phage tail collar domain-containing protein</fullName>
    </recommendedName>
</protein>
<evidence type="ECO:0000313" key="2">
    <source>
        <dbReference type="EMBL" id="KPV54247.1"/>
    </source>
</evidence>
<evidence type="ECO:0000259" key="1">
    <source>
        <dbReference type="Pfam" id="PF07484"/>
    </source>
</evidence>
<organism evidence="2 3">
    <name type="scientific">Kouleothrix aurantiaca</name>
    <dbReference type="NCBI Taxonomy" id="186479"/>
    <lineage>
        <taxon>Bacteria</taxon>
        <taxon>Bacillati</taxon>
        <taxon>Chloroflexota</taxon>
        <taxon>Chloroflexia</taxon>
        <taxon>Chloroflexales</taxon>
        <taxon>Roseiflexineae</taxon>
        <taxon>Roseiflexaceae</taxon>
        <taxon>Kouleothrix</taxon>
    </lineage>
</organism>
<feature type="domain" description="Phage tail collar" evidence="1">
    <location>
        <begin position="7"/>
        <end position="63"/>
    </location>
</feature>
<dbReference type="Pfam" id="PF07484">
    <property type="entry name" value="Collar"/>
    <property type="match status" value="2"/>
</dbReference>
<reference evidence="2 3" key="1">
    <citation type="submission" date="2015-09" db="EMBL/GenBank/DDBJ databases">
        <title>Draft genome sequence of Kouleothrix aurantiaca JCM 19913.</title>
        <authorList>
            <person name="Hemp J."/>
        </authorList>
    </citation>
    <scope>NUCLEOTIDE SEQUENCE [LARGE SCALE GENOMIC DNA]</scope>
    <source>
        <strain evidence="2 3">COM-B</strain>
    </source>
</reference>
<proteinExistence type="predicted"/>
<feature type="domain" description="Phage tail collar" evidence="1">
    <location>
        <begin position="181"/>
        <end position="237"/>
    </location>
</feature>
<dbReference type="InterPro" id="IPR011083">
    <property type="entry name" value="Phage_tail_collar_dom"/>
</dbReference>
<dbReference type="EMBL" id="LJCR01000087">
    <property type="protein sequence ID" value="KPV54247.1"/>
    <property type="molecule type" value="Genomic_DNA"/>
</dbReference>
<keyword evidence="3" id="KW-1185">Reference proteome</keyword>
<dbReference type="SUPFAM" id="SSF88874">
    <property type="entry name" value="Receptor-binding domain of short tail fibre protein gp12"/>
    <property type="match status" value="2"/>
</dbReference>
<dbReference type="Proteomes" id="UP000050509">
    <property type="component" value="Unassembled WGS sequence"/>
</dbReference>
<dbReference type="Gene3D" id="3.90.1340.10">
    <property type="entry name" value="Phage tail collar domain"/>
    <property type="match status" value="2"/>
</dbReference>
<dbReference type="InterPro" id="IPR037053">
    <property type="entry name" value="Phage_tail_collar_dom_sf"/>
</dbReference>
<gene>
    <name evidence="2" type="ORF">SE17_04905</name>
</gene>